<organism evidence="1 2">
    <name type="scientific">Paenibacillus gallinarum</name>
    <dbReference type="NCBI Taxonomy" id="2762232"/>
    <lineage>
        <taxon>Bacteria</taxon>
        <taxon>Bacillati</taxon>
        <taxon>Bacillota</taxon>
        <taxon>Bacilli</taxon>
        <taxon>Bacillales</taxon>
        <taxon>Paenibacillaceae</taxon>
        <taxon>Paenibacillus</taxon>
    </lineage>
</organism>
<comment type="caution">
    <text evidence="1">The sequence shown here is derived from an EMBL/GenBank/DDBJ whole genome shotgun (WGS) entry which is preliminary data.</text>
</comment>
<dbReference type="Proteomes" id="UP000608071">
    <property type="component" value="Unassembled WGS sequence"/>
</dbReference>
<proteinExistence type="predicted"/>
<accession>A0ABR8T6A7</accession>
<keyword evidence="2" id="KW-1185">Reference proteome</keyword>
<name>A0ABR8T6A7_9BACL</name>
<reference evidence="1 2" key="1">
    <citation type="submission" date="2020-08" db="EMBL/GenBank/DDBJ databases">
        <title>A Genomic Blueprint of the Chicken Gut Microbiome.</title>
        <authorList>
            <person name="Gilroy R."/>
            <person name="Ravi A."/>
            <person name="Getino M."/>
            <person name="Pursley I."/>
            <person name="Horton D.L."/>
            <person name="Alikhan N.-F."/>
            <person name="Baker D."/>
            <person name="Gharbi K."/>
            <person name="Hall N."/>
            <person name="Watson M."/>
            <person name="Adriaenssens E.M."/>
            <person name="Foster-Nyarko E."/>
            <person name="Jarju S."/>
            <person name="Secka A."/>
            <person name="Antonio M."/>
            <person name="Oren A."/>
            <person name="Chaudhuri R."/>
            <person name="La Ragione R.M."/>
            <person name="Hildebrand F."/>
            <person name="Pallen M.J."/>
        </authorList>
    </citation>
    <scope>NUCLEOTIDE SEQUENCE [LARGE SCALE GENOMIC DNA]</scope>
    <source>
        <strain evidence="1 2">Sa2BVA9</strain>
    </source>
</reference>
<gene>
    <name evidence="1" type="ORF">H9647_24715</name>
</gene>
<sequence length="64" mass="7310">MSIEFGSKEFFEDHIKRLSDVSPERVVCLLLSSVVRNEKNDEIARITRNAISALADKDDIFGRK</sequence>
<protein>
    <submittedName>
        <fullName evidence="1">Uncharacterized protein</fullName>
    </submittedName>
</protein>
<dbReference type="EMBL" id="JACSQL010000025">
    <property type="protein sequence ID" value="MBD7971271.1"/>
    <property type="molecule type" value="Genomic_DNA"/>
</dbReference>
<dbReference type="RefSeq" id="WP_160037186.1">
    <property type="nucleotide sequence ID" value="NZ_JACSQL010000025.1"/>
</dbReference>
<evidence type="ECO:0000313" key="2">
    <source>
        <dbReference type="Proteomes" id="UP000608071"/>
    </source>
</evidence>
<evidence type="ECO:0000313" key="1">
    <source>
        <dbReference type="EMBL" id="MBD7971271.1"/>
    </source>
</evidence>